<dbReference type="SUPFAM" id="SSF48150">
    <property type="entry name" value="DNA-glycosylase"/>
    <property type="match status" value="1"/>
</dbReference>
<evidence type="ECO:0000313" key="7">
    <source>
        <dbReference type="Proteomes" id="UP000886653"/>
    </source>
</evidence>
<protein>
    <recommendedName>
        <fullName evidence="5">HhH-GPD domain-containing protein</fullName>
    </recommendedName>
</protein>
<dbReference type="GO" id="GO:0032131">
    <property type="term" value="F:alkylated DNA binding"/>
    <property type="evidence" value="ECO:0007669"/>
    <property type="project" value="TreeGrafter"/>
</dbReference>
<evidence type="ECO:0000259" key="5">
    <source>
        <dbReference type="SMART" id="SM00478"/>
    </source>
</evidence>
<reference evidence="6" key="1">
    <citation type="submission" date="2013-11" db="EMBL/GenBank/DDBJ databases">
        <title>Genome sequence of the fusiform rust pathogen reveals effectors for host alternation and coevolution with pine.</title>
        <authorList>
            <consortium name="DOE Joint Genome Institute"/>
            <person name="Smith K."/>
            <person name="Pendleton A."/>
            <person name="Kubisiak T."/>
            <person name="Anderson C."/>
            <person name="Salamov A."/>
            <person name="Aerts A."/>
            <person name="Riley R."/>
            <person name="Clum A."/>
            <person name="Lindquist E."/>
            <person name="Ence D."/>
            <person name="Campbell M."/>
            <person name="Kronenberg Z."/>
            <person name="Feau N."/>
            <person name="Dhillon B."/>
            <person name="Hamelin R."/>
            <person name="Burleigh J."/>
            <person name="Smith J."/>
            <person name="Yandell M."/>
            <person name="Nelson C."/>
            <person name="Grigoriev I."/>
            <person name="Davis J."/>
        </authorList>
    </citation>
    <scope>NUCLEOTIDE SEQUENCE</scope>
    <source>
        <strain evidence="6">G11</strain>
    </source>
</reference>
<dbReference type="OrthoDB" id="415889at2759"/>
<evidence type="ECO:0000313" key="6">
    <source>
        <dbReference type="EMBL" id="KAG0142941.1"/>
    </source>
</evidence>
<dbReference type="InterPro" id="IPR003265">
    <property type="entry name" value="HhH-GPD_domain"/>
</dbReference>
<evidence type="ECO:0000256" key="2">
    <source>
        <dbReference type="ARBA" id="ARBA00022763"/>
    </source>
</evidence>
<dbReference type="GO" id="GO:0008725">
    <property type="term" value="F:DNA-3-methyladenine glycosylase activity"/>
    <property type="evidence" value="ECO:0007669"/>
    <property type="project" value="TreeGrafter"/>
</dbReference>
<dbReference type="FunFam" id="1.10.340.30:FF:000004">
    <property type="entry name" value="DNA-3-methyladenine glycosylase II"/>
    <property type="match status" value="1"/>
</dbReference>
<dbReference type="InterPro" id="IPR051912">
    <property type="entry name" value="Alkylbase_DNA_Glycosylase/TA"/>
</dbReference>
<dbReference type="Gene3D" id="1.10.340.30">
    <property type="entry name" value="Hypothetical protein, domain 2"/>
    <property type="match status" value="1"/>
</dbReference>
<evidence type="ECO:0000256" key="1">
    <source>
        <dbReference type="ARBA" id="ARBA00010817"/>
    </source>
</evidence>
<comment type="caution">
    <text evidence="6">The sequence shown here is derived from an EMBL/GenBank/DDBJ whole genome shotgun (WGS) entry which is preliminary data.</text>
</comment>
<feature type="region of interest" description="Disordered" evidence="4">
    <location>
        <begin position="1"/>
        <end position="59"/>
    </location>
</feature>
<feature type="domain" description="HhH-GPD" evidence="5">
    <location>
        <begin position="123"/>
        <end position="298"/>
    </location>
</feature>
<name>A0A9P6T8E8_9BASI</name>
<sequence>MPVTRSSSALRSTSTANAIASTPQPAPPTEPKRKPSQAVAASVSKKPKQTHAIGPETLRFPPLPSVPCKAKQSAFKLEDANAHLIAVDPRFAKLFDQLVCKPFQPDQFETNPNPFESLCKSILGQQVSWLAARSITHKFIRLFFPELPEKADAIITTPKPFPSPAQVSACSIDRLRSAGASQRKAEYLLDLSARFVDGRLSSEKLLEMNPDQIMEELCAVRGIGRWTVEMFLIFTIKHPDILPCSDLGIQKGLLRWYTSTLPPPSPKKKQTPKTPEPEGEVKVLWTQLPAPNLPSGSSLTMATMKARLVKPIKVGLYLTPKEMEELTEPWKPFRSIAVWYLWSLTDSLAAPL</sequence>
<dbReference type="GO" id="GO:0006285">
    <property type="term" value="P:base-excision repair, AP site formation"/>
    <property type="evidence" value="ECO:0007669"/>
    <property type="project" value="UniProtKB-ARBA"/>
</dbReference>
<accession>A0A9P6T8E8</accession>
<dbReference type="PANTHER" id="PTHR43003:SF5">
    <property type="entry name" value="DNA-3-METHYLADENINE GLYCOSYLASE"/>
    <property type="match status" value="1"/>
</dbReference>
<dbReference type="EMBL" id="MU167333">
    <property type="protein sequence ID" value="KAG0142941.1"/>
    <property type="molecule type" value="Genomic_DNA"/>
</dbReference>
<dbReference type="SMART" id="SM00478">
    <property type="entry name" value="ENDO3c"/>
    <property type="match status" value="1"/>
</dbReference>
<dbReference type="GO" id="GO:0005634">
    <property type="term" value="C:nucleus"/>
    <property type="evidence" value="ECO:0007669"/>
    <property type="project" value="TreeGrafter"/>
</dbReference>
<dbReference type="CDD" id="cd00056">
    <property type="entry name" value="ENDO3c"/>
    <property type="match status" value="1"/>
</dbReference>
<dbReference type="Proteomes" id="UP000886653">
    <property type="component" value="Unassembled WGS sequence"/>
</dbReference>
<evidence type="ECO:0000256" key="4">
    <source>
        <dbReference type="SAM" id="MobiDB-lite"/>
    </source>
</evidence>
<dbReference type="AlphaFoldDB" id="A0A9P6T8E8"/>
<keyword evidence="2" id="KW-0227">DNA damage</keyword>
<dbReference type="PANTHER" id="PTHR43003">
    <property type="entry name" value="DNA-3-METHYLADENINE GLYCOSYLASE"/>
    <property type="match status" value="1"/>
</dbReference>
<gene>
    <name evidence="6" type="ORF">CROQUDRAFT_661897</name>
</gene>
<dbReference type="Pfam" id="PF00730">
    <property type="entry name" value="HhH-GPD"/>
    <property type="match status" value="1"/>
</dbReference>
<comment type="similarity">
    <text evidence="1">Belongs to the alkylbase DNA glycosidase AlkA family.</text>
</comment>
<evidence type="ECO:0000256" key="3">
    <source>
        <dbReference type="ARBA" id="ARBA00023204"/>
    </source>
</evidence>
<organism evidence="6 7">
    <name type="scientific">Cronartium quercuum f. sp. fusiforme G11</name>
    <dbReference type="NCBI Taxonomy" id="708437"/>
    <lineage>
        <taxon>Eukaryota</taxon>
        <taxon>Fungi</taxon>
        <taxon>Dikarya</taxon>
        <taxon>Basidiomycota</taxon>
        <taxon>Pucciniomycotina</taxon>
        <taxon>Pucciniomycetes</taxon>
        <taxon>Pucciniales</taxon>
        <taxon>Coleosporiaceae</taxon>
        <taxon>Cronartium</taxon>
    </lineage>
</organism>
<dbReference type="GO" id="GO:0006307">
    <property type="term" value="P:DNA alkylation repair"/>
    <property type="evidence" value="ECO:0007669"/>
    <property type="project" value="TreeGrafter"/>
</dbReference>
<keyword evidence="3" id="KW-0234">DNA repair</keyword>
<proteinExistence type="inferred from homology"/>
<dbReference type="GO" id="GO:0043916">
    <property type="term" value="F:DNA-7-methylguanine glycosylase activity"/>
    <property type="evidence" value="ECO:0007669"/>
    <property type="project" value="TreeGrafter"/>
</dbReference>
<dbReference type="InterPro" id="IPR011257">
    <property type="entry name" value="DNA_glycosylase"/>
</dbReference>
<dbReference type="GO" id="GO:0032993">
    <property type="term" value="C:protein-DNA complex"/>
    <property type="evidence" value="ECO:0007669"/>
    <property type="project" value="TreeGrafter"/>
</dbReference>
<dbReference type="Gene3D" id="1.10.1670.40">
    <property type="match status" value="2"/>
</dbReference>
<keyword evidence="7" id="KW-1185">Reference proteome</keyword>
<feature type="compositionally biased region" description="Low complexity" evidence="4">
    <location>
        <begin position="1"/>
        <end position="16"/>
    </location>
</feature>